<keyword evidence="9" id="KW-0407">Ion channel</keyword>
<feature type="transmembrane region" description="Helical" evidence="11">
    <location>
        <begin position="137"/>
        <end position="154"/>
    </location>
</feature>
<dbReference type="PANTHER" id="PTHR46480:SF1">
    <property type="entry name" value="VOLTAGE-GATED HYDROGEN CHANNEL 1"/>
    <property type="match status" value="1"/>
</dbReference>
<sequence>MDSSQIQQPEPPNSISISIESSIEGLLNNWLRRQRWQMLFHSQKQEQGMMRAPWRTHLANFLESIPVHVLALFLLLLDLIFTVLELSSSLLSCTSKKNKREHLLYHWGGIAILSLLSAKTLALAVALGSSFFRRPGYVVDGIVVIGALILEAFLEGKGAGLLVVASLWRILRVVESAFELSDEAIEAQIEGIVCQFEALRDENRKLEETVEEKDKKIAELQEALDQYENAC</sequence>
<comment type="caution">
    <text evidence="12">The sequence shown here is derived from an EMBL/GenBank/DDBJ whole genome shotgun (WGS) entry which is preliminary data.</text>
</comment>
<proteinExistence type="predicted"/>
<evidence type="ECO:0008006" key="14">
    <source>
        <dbReference type="Google" id="ProtNLM"/>
    </source>
</evidence>
<keyword evidence="7" id="KW-0406">Ion transport</keyword>
<protein>
    <recommendedName>
        <fullName evidence="14">Voltage-gated hydrogen channel 1</fullName>
    </recommendedName>
</protein>
<organism evidence="12 13">
    <name type="scientific">Tetracentron sinense</name>
    <name type="common">Spur-leaf</name>
    <dbReference type="NCBI Taxonomy" id="13715"/>
    <lineage>
        <taxon>Eukaryota</taxon>
        <taxon>Viridiplantae</taxon>
        <taxon>Streptophyta</taxon>
        <taxon>Embryophyta</taxon>
        <taxon>Tracheophyta</taxon>
        <taxon>Spermatophyta</taxon>
        <taxon>Magnoliopsida</taxon>
        <taxon>Trochodendrales</taxon>
        <taxon>Trochodendraceae</taxon>
        <taxon>Tetracentron</taxon>
    </lineage>
</organism>
<keyword evidence="4 11" id="KW-0812">Transmembrane</keyword>
<dbReference type="Gene3D" id="1.20.120.350">
    <property type="entry name" value="Voltage-gated potassium channels. Chain C"/>
    <property type="match status" value="1"/>
</dbReference>
<keyword evidence="6 11" id="KW-1133">Transmembrane helix</keyword>
<keyword evidence="3" id="KW-1003">Cell membrane</keyword>
<dbReference type="AlphaFoldDB" id="A0A835D5W7"/>
<dbReference type="GO" id="GO:0034702">
    <property type="term" value="C:monoatomic ion channel complex"/>
    <property type="evidence" value="ECO:0007669"/>
    <property type="project" value="UniProtKB-KW"/>
</dbReference>
<dbReference type="PANTHER" id="PTHR46480">
    <property type="entry name" value="F20B24.22"/>
    <property type="match status" value="1"/>
</dbReference>
<evidence type="ECO:0000256" key="5">
    <source>
        <dbReference type="ARBA" id="ARBA00022882"/>
    </source>
</evidence>
<evidence type="ECO:0000256" key="3">
    <source>
        <dbReference type="ARBA" id="ARBA00022475"/>
    </source>
</evidence>
<evidence type="ECO:0000256" key="10">
    <source>
        <dbReference type="SAM" id="Coils"/>
    </source>
</evidence>
<dbReference type="EMBL" id="JABCRI010000016">
    <property type="protein sequence ID" value="KAF8391878.1"/>
    <property type="molecule type" value="Genomic_DNA"/>
</dbReference>
<evidence type="ECO:0000256" key="2">
    <source>
        <dbReference type="ARBA" id="ARBA00022448"/>
    </source>
</evidence>
<keyword evidence="13" id="KW-1185">Reference proteome</keyword>
<feature type="transmembrane region" description="Helical" evidence="11">
    <location>
        <begin position="65"/>
        <end position="84"/>
    </location>
</feature>
<dbReference type="OrthoDB" id="427456at2759"/>
<evidence type="ECO:0000256" key="11">
    <source>
        <dbReference type="SAM" id="Phobius"/>
    </source>
</evidence>
<dbReference type="InterPro" id="IPR031846">
    <property type="entry name" value="Hvcn1"/>
</dbReference>
<evidence type="ECO:0000313" key="13">
    <source>
        <dbReference type="Proteomes" id="UP000655225"/>
    </source>
</evidence>
<keyword evidence="8 11" id="KW-0472">Membrane</keyword>
<name>A0A835D5W7_TETSI</name>
<keyword evidence="5" id="KW-0851">Voltage-gated channel</keyword>
<evidence type="ECO:0000256" key="1">
    <source>
        <dbReference type="ARBA" id="ARBA00004651"/>
    </source>
</evidence>
<evidence type="ECO:0000256" key="6">
    <source>
        <dbReference type="ARBA" id="ARBA00022989"/>
    </source>
</evidence>
<keyword evidence="10" id="KW-0175">Coiled coil</keyword>
<accession>A0A835D5W7</accession>
<comment type="subcellular location">
    <subcellularLocation>
        <location evidence="1">Cell membrane</location>
        <topology evidence="1">Multi-pass membrane protein</topology>
    </subcellularLocation>
</comment>
<evidence type="ECO:0000256" key="4">
    <source>
        <dbReference type="ARBA" id="ARBA00022692"/>
    </source>
</evidence>
<evidence type="ECO:0000256" key="9">
    <source>
        <dbReference type="ARBA" id="ARBA00023303"/>
    </source>
</evidence>
<feature type="transmembrane region" description="Helical" evidence="11">
    <location>
        <begin position="104"/>
        <end position="131"/>
    </location>
</feature>
<evidence type="ECO:0000313" key="12">
    <source>
        <dbReference type="EMBL" id="KAF8391878.1"/>
    </source>
</evidence>
<dbReference type="GO" id="GO:0030171">
    <property type="term" value="F:voltage-gated proton channel activity"/>
    <property type="evidence" value="ECO:0007669"/>
    <property type="project" value="InterPro"/>
</dbReference>
<dbReference type="InterPro" id="IPR027359">
    <property type="entry name" value="Volt_channel_dom_sf"/>
</dbReference>
<dbReference type="OMA" id="VWYHWAG"/>
<dbReference type="Proteomes" id="UP000655225">
    <property type="component" value="Unassembled WGS sequence"/>
</dbReference>
<keyword evidence="2" id="KW-0813">Transport</keyword>
<gene>
    <name evidence="12" type="ORF">HHK36_022218</name>
</gene>
<dbReference type="GO" id="GO:0005886">
    <property type="term" value="C:plasma membrane"/>
    <property type="evidence" value="ECO:0007669"/>
    <property type="project" value="UniProtKB-SubCell"/>
</dbReference>
<feature type="coiled-coil region" evidence="10">
    <location>
        <begin position="189"/>
        <end position="230"/>
    </location>
</feature>
<evidence type="ECO:0000256" key="7">
    <source>
        <dbReference type="ARBA" id="ARBA00023065"/>
    </source>
</evidence>
<evidence type="ECO:0000256" key="8">
    <source>
        <dbReference type="ARBA" id="ARBA00023136"/>
    </source>
</evidence>
<reference evidence="12 13" key="1">
    <citation type="submission" date="2020-04" db="EMBL/GenBank/DDBJ databases">
        <title>Plant Genome Project.</title>
        <authorList>
            <person name="Zhang R.-G."/>
        </authorList>
    </citation>
    <scope>NUCLEOTIDE SEQUENCE [LARGE SCALE GENOMIC DNA]</scope>
    <source>
        <strain evidence="12">YNK0</strain>
        <tissue evidence="12">Leaf</tissue>
    </source>
</reference>